<dbReference type="RefSeq" id="WP_311633484.1">
    <property type="nucleotide sequence ID" value="NZ_JAVREN010000076.1"/>
</dbReference>
<dbReference type="SUPFAM" id="SSF143120">
    <property type="entry name" value="YefM-like"/>
    <property type="match status" value="1"/>
</dbReference>
<dbReference type="Gene3D" id="3.40.1620.10">
    <property type="entry name" value="YefM-like domain"/>
    <property type="match status" value="1"/>
</dbReference>
<proteinExistence type="inferred from homology"/>
<comment type="caution">
    <text evidence="2">The sequence shown here is derived from an EMBL/GenBank/DDBJ whole genome shotgun (WGS) entry which is preliminary data.</text>
</comment>
<name>A0ABU2LG03_9ACTN</name>
<dbReference type="NCBIfam" id="TIGR01552">
    <property type="entry name" value="phd_fam"/>
    <property type="match status" value="1"/>
</dbReference>
<reference evidence="3" key="1">
    <citation type="submission" date="2023-07" db="EMBL/GenBank/DDBJ databases">
        <title>30 novel species of actinomycetes from the DSMZ collection.</title>
        <authorList>
            <person name="Nouioui I."/>
        </authorList>
    </citation>
    <scope>NUCLEOTIDE SEQUENCE [LARGE SCALE GENOMIC DNA]</scope>
    <source>
        <strain evidence="3">DSM 44917</strain>
    </source>
</reference>
<dbReference type="EMBL" id="JAVREN010000076">
    <property type="protein sequence ID" value="MDT0310518.1"/>
    <property type="molecule type" value="Genomic_DNA"/>
</dbReference>
<evidence type="ECO:0000313" key="2">
    <source>
        <dbReference type="EMBL" id="MDT0310518.1"/>
    </source>
</evidence>
<accession>A0ABU2LG03</accession>
<protein>
    <submittedName>
        <fullName evidence="2">Type II toxin-antitoxin system prevent-host-death family antitoxin</fullName>
    </submittedName>
</protein>
<dbReference type="Proteomes" id="UP001183388">
    <property type="component" value="Unassembled WGS sequence"/>
</dbReference>
<gene>
    <name evidence="2" type="ORF">RM780_26750</name>
</gene>
<evidence type="ECO:0000256" key="1">
    <source>
        <dbReference type="ARBA" id="ARBA00009981"/>
    </source>
</evidence>
<evidence type="ECO:0000313" key="3">
    <source>
        <dbReference type="Proteomes" id="UP001183388"/>
    </source>
</evidence>
<organism evidence="2 3">
    <name type="scientific">Streptomyces boetiae</name>
    <dbReference type="NCBI Taxonomy" id="3075541"/>
    <lineage>
        <taxon>Bacteria</taxon>
        <taxon>Bacillati</taxon>
        <taxon>Actinomycetota</taxon>
        <taxon>Actinomycetes</taxon>
        <taxon>Kitasatosporales</taxon>
        <taxon>Streptomycetaceae</taxon>
        <taxon>Streptomyces</taxon>
    </lineage>
</organism>
<dbReference type="InterPro" id="IPR036165">
    <property type="entry name" value="YefM-like_sf"/>
</dbReference>
<keyword evidence="3" id="KW-1185">Reference proteome</keyword>
<sequence>MPNDALRDPSEHLRLHWGEVLADAAHRGVHREVTRNDRVVAVFVPPDWYATARRTHPAPQPQSWTSRAGREDLTRVLDAVEYEGAHATITRYGRPAAAVVPTAWYESATAASRSDDDSRS</sequence>
<comment type="similarity">
    <text evidence="1">Belongs to the phD/YefM antitoxin family.</text>
</comment>